<protein>
    <submittedName>
        <fullName evidence="3">Pimeloyl-ACP methyl ester carboxylesterase</fullName>
    </submittedName>
</protein>
<dbReference type="Proteomes" id="UP000540685">
    <property type="component" value="Unassembled WGS sequence"/>
</dbReference>
<dbReference type="InterPro" id="IPR029058">
    <property type="entry name" value="AB_hydrolase_fold"/>
</dbReference>
<accession>A0A7W9IGC2</accession>
<feature type="region of interest" description="Disordered" evidence="1">
    <location>
        <begin position="360"/>
        <end position="382"/>
    </location>
</feature>
<dbReference type="SUPFAM" id="SSF53474">
    <property type="entry name" value="alpha/beta-Hydrolases"/>
    <property type="match status" value="1"/>
</dbReference>
<dbReference type="InterPro" id="IPR050471">
    <property type="entry name" value="AB_hydrolase"/>
</dbReference>
<evidence type="ECO:0000313" key="3">
    <source>
        <dbReference type="EMBL" id="MBB5819564.1"/>
    </source>
</evidence>
<feature type="compositionally biased region" description="Basic and acidic residues" evidence="1">
    <location>
        <begin position="360"/>
        <end position="375"/>
    </location>
</feature>
<gene>
    <name evidence="3" type="ORF">F4562_002626</name>
</gene>
<dbReference type="InterPro" id="IPR000073">
    <property type="entry name" value="AB_hydrolase_1"/>
</dbReference>
<dbReference type="RefSeq" id="WP_184538308.1">
    <property type="nucleotide sequence ID" value="NZ_JACHMP010000001.1"/>
</dbReference>
<feature type="domain" description="AB hydrolase-1" evidence="2">
    <location>
        <begin position="80"/>
        <end position="333"/>
    </location>
</feature>
<dbReference type="GO" id="GO:0003824">
    <property type="term" value="F:catalytic activity"/>
    <property type="evidence" value="ECO:0007669"/>
    <property type="project" value="UniProtKB-ARBA"/>
</dbReference>
<comment type="caution">
    <text evidence="3">The sequence shown here is derived from an EMBL/GenBank/DDBJ whole genome shotgun (WGS) entry which is preliminary data.</text>
</comment>
<evidence type="ECO:0000256" key="1">
    <source>
        <dbReference type="SAM" id="MobiDB-lite"/>
    </source>
</evidence>
<dbReference type="Gene3D" id="3.40.50.1820">
    <property type="entry name" value="alpha/beta hydrolase"/>
    <property type="match status" value="1"/>
</dbReference>
<reference evidence="3 4" key="1">
    <citation type="submission" date="2020-08" db="EMBL/GenBank/DDBJ databases">
        <title>Sequencing the genomes of 1000 actinobacteria strains.</title>
        <authorList>
            <person name="Klenk H.-P."/>
        </authorList>
    </citation>
    <scope>NUCLEOTIDE SEQUENCE [LARGE SCALE GENOMIC DNA]</scope>
    <source>
        <strain evidence="3 4">DSM 46887</strain>
    </source>
</reference>
<dbReference type="Pfam" id="PF00561">
    <property type="entry name" value="Abhydrolase_1"/>
    <property type="match status" value="1"/>
</dbReference>
<proteinExistence type="predicted"/>
<dbReference type="PANTHER" id="PTHR43433:SF5">
    <property type="entry name" value="AB HYDROLASE-1 DOMAIN-CONTAINING PROTEIN"/>
    <property type="match status" value="1"/>
</dbReference>
<sequence length="382" mass="41153">MSSTGRRRAGIAGAVVGVASAGVAAAALAKRYAVGRIRLRPDLEAGEPFGELRGRPTTVTTSDGVSLYAEVDGRQDAPLTVVFCHGYTLNLDSWHYQRRDLGDSHSLVLWDQRSHGRSPRATPGDCTIDRLGDDLAEVLEALVPGPCVLVGHSMGGMTIMALAERYPELFGDRVRGVALISTSTGRLGEISLGLPALLSRAVHKVTPGTVSLLRRNGNLVDKGRQVGNDVAFLALRHLGFGDARNVSPTVVDFVESMIRSTPFEVIAEFYPALMSHDKLGALAVLDPVPTSIMVGDKDWLTPVEHSRAMAAALPGAHFIEVPASSHLVQLERPATVNDALRDLIKRVETDAEVLERAERVETDAEPVERVKHVETDGEETDR</sequence>
<organism evidence="3 4">
    <name type="scientific">Streptosporangium becharense</name>
    <dbReference type="NCBI Taxonomy" id="1816182"/>
    <lineage>
        <taxon>Bacteria</taxon>
        <taxon>Bacillati</taxon>
        <taxon>Actinomycetota</taxon>
        <taxon>Actinomycetes</taxon>
        <taxon>Streptosporangiales</taxon>
        <taxon>Streptosporangiaceae</taxon>
        <taxon>Streptosporangium</taxon>
    </lineage>
</organism>
<dbReference type="EMBL" id="JACHMP010000001">
    <property type="protein sequence ID" value="MBB5819564.1"/>
    <property type="molecule type" value="Genomic_DNA"/>
</dbReference>
<dbReference type="PANTHER" id="PTHR43433">
    <property type="entry name" value="HYDROLASE, ALPHA/BETA FOLD FAMILY PROTEIN"/>
    <property type="match status" value="1"/>
</dbReference>
<keyword evidence="4" id="KW-1185">Reference proteome</keyword>
<evidence type="ECO:0000313" key="4">
    <source>
        <dbReference type="Proteomes" id="UP000540685"/>
    </source>
</evidence>
<evidence type="ECO:0000259" key="2">
    <source>
        <dbReference type="Pfam" id="PF00561"/>
    </source>
</evidence>
<name>A0A7W9IGC2_9ACTN</name>
<dbReference type="AlphaFoldDB" id="A0A7W9IGC2"/>